<dbReference type="EMBL" id="JAWJAX010000012">
    <property type="protein sequence ID" value="MDV2911990.1"/>
    <property type="molecule type" value="Genomic_DNA"/>
</dbReference>
<organism evidence="1 2">
    <name type="scientific">Pediococcus acidilactici</name>
    <dbReference type="NCBI Taxonomy" id="1254"/>
    <lineage>
        <taxon>Bacteria</taxon>
        <taxon>Bacillati</taxon>
        <taxon>Bacillota</taxon>
        <taxon>Bacilli</taxon>
        <taxon>Lactobacillales</taxon>
        <taxon>Lactobacillaceae</taxon>
        <taxon>Pediococcus</taxon>
        <taxon>Pediococcus acidilactici group</taxon>
    </lineage>
</organism>
<reference evidence="1" key="2">
    <citation type="submission" date="2023-10" db="EMBL/GenBank/DDBJ databases">
        <authorList>
            <person name="Khurajog B."/>
        </authorList>
    </citation>
    <scope>NUCLEOTIDE SEQUENCE</scope>
    <source>
        <strain evidence="1">BF14</strain>
    </source>
</reference>
<dbReference type="AlphaFoldDB" id="A0AAW8YNS1"/>
<name>A0AAW8YNS1_PEDAC</name>
<dbReference type="Proteomes" id="UP001280415">
    <property type="component" value="Unassembled WGS sequence"/>
</dbReference>
<evidence type="ECO:0000313" key="1">
    <source>
        <dbReference type="EMBL" id="MDV2911990.1"/>
    </source>
</evidence>
<accession>A0AAW8YNS1</accession>
<gene>
    <name evidence="1" type="ORF">R0H03_09045</name>
</gene>
<reference evidence="1" key="1">
    <citation type="journal article" date="2023" name="PeerJ">
        <title>Selection and evaluation of lactic acid bacteria from chicken feces in Thailand as potential probiotics.</title>
        <authorList>
            <person name="Khurajog B."/>
            <person name="Disastra Y."/>
            <person name="Lawwyne L.D."/>
            <person name="Sirichokchatchawan W."/>
            <person name="Niyomtham W."/>
            <person name="Yindee J."/>
            <person name="Hampson D.J."/>
            <person name="Prapasarakul N."/>
        </authorList>
    </citation>
    <scope>NUCLEOTIDE SEQUENCE</scope>
    <source>
        <strain evidence="1">BF14</strain>
    </source>
</reference>
<comment type="caution">
    <text evidence="1">The sequence shown here is derived from an EMBL/GenBank/DDBJ whole genome shotgun (WGS) entry which is preliminary data.</text>
</comment>
<evidence type="ECO:0000313" key="2">
    <source>
        <dbReference type="Proteomes" id="UP001280415"/>
    </source>
</evidence>
<sequence>MDDDEAVVTILEYDPCERYVAYEINYTTRVKPCDLRPVSIKVHRSKSN</sequence>
<proteinExistence type="predicted"/>
<protein>
    <submittedName>
        <fullName evidence="1">Uncharacterized protein</fullName>
    </submittedName>
</protein>
<dbReference type="RefSeq" id="WP_004165597.1">
    <property type="nucleotide sequence ID" value="NZ_BMWN01000001.1"/>
</dbReference>